<keyword evidence="8 9" id="KW-0472">Membrane</keyword>
<evidence type="ECO:0000313" key="12">
    <source>
        <dbReference type="Proteomes" id="UP000078486"/>
    </source>
</evidence>
<dbReference type="OrthoDB" id="9786910at2"/>
<dbReference type="InterPro" id="IPR047817">
    <property type="entry name" value="ABC2_TM_bact-type"/>
</dbReference>
<feature type="domain" description="ABC transmembrane type-2" evidence="10">
    <location>
        <begin position="53"/>
        <end position="282"/>
    </location>
</feature>
<feature type="transmembrane region" description="Helical" evidence="9">
    <location>
        <begin position="55"/>
        <end position="77"/>
    </location>
</feature>
<dbReference type="GO" id="GO:0015920">
    <property type="term" value="P:lipopolysaccharide transport"/>
    <property type="evidence" value="ECO:0007669"/>
    <property type="project" value="TreeGrafter"/>
</dbReference>
<keyword evidence="7" id="KW-0625">Polysaccharide transport</keyword>
<keyword evidence="12" id="KW-1185">Reference proteome</keyword>
<proteinExistence type="inferred from homology"/>
<feature type="transmembrane region" description="Helical" evidence="9">
    <location>
        <begin position="202"/>
        <end position="221"/>
    </location>
</feature>
<dbReference type="STRING" id="1184151.AW736_12625"/>
<dbReference type="GO" id="GO:0005886">
    <property type="term" value="C:plasma membrane"/>
    <property type="evidence" value="ECO:0007669"/>
    <property type="project" value="UniProtKB-SubCell"/>
</dbReference>
<keyword evidence="3 9" id="KW-0813">Transport</keyword>
<evidence type="ECO:0000256" key="1">
    <source>
        <dbReference type="ARBA" id="ARBA00004651"/>
    </source>
</evidence>
<gene>
    <name evidence="11" type="ORF">AW736_12625</name>
</gene>
<dbReference type="PANTHER" id="PTHR30413">
    <property type="entry name" value="INNER MEMBRANE TRANSPORT PERMEASE"/>
    <property type="match status" value="1"/>
</dbReference>
<dbReference type="GO" id="GO:0140359">
    <property type="term" value="F:ABC-type transporter activity"/>
    <property type="evidence" value="ECO:0007669"/>
    <property type="project" value="InterPro"/>
</dbReference>
<organism evidence="11 12">
    <name type="scientific">Termitidicoccus mucosus</name>
    <dbReference type="NCBI Taxonomy" id="1184151"/>
    <lineage>
        <taxon>Bacteria</taxon>
        <taxon>Pseudomonadati</taxon>
        <taxon>Verrucomicrobiota</taxon>
        <taxon>Opitutia</taxon>
        <taxon>Opitutales</taxon>
        <taxon>Opitutaceae</taxon>
        <taxon>Termitidicoccus</taxon>
    </lineage>
</organism>
<evidence type="ECO:0000256" key="5">
    <source>
        <dbReference type="ARBA" id="ARBA00022692"/>
    </source>
</evidence>
<dbReference type="GO" id="GO:0015774">
    <property type="term" value="P:polysaccharide transport"/>
    <property type="evidence" value="ECO:0007669"/>
    <property type="project" value="UniProtKB-KW"/>
</dbReference>
<evidence type="ECO:0000256" key="3">
    <source>
        <dbReference type="ARBA" id="ARBA00022448"/>
    </source>
</evidence>
<dbReference type="PROSITE" id="PS51012">
    <property type="entry name" value="ABC_TM2"/>
    <property type="match status" value="1"/>
</dbReference>
<sequence>MRYQINFSFFAPFASFAVNHLLRPMAKPVQSNFQLWWQFTCREVAVRHRGSHLGVAWTILTPLLEFAIYATVFGAIFGGRYGAIENETAADYALGVFLSLTLYRFVAEVLGIAPVIIVSQPNYVKKVVFPLHLLPLSAFSAISWRVAVSVLLFLVGLVVWGPGFSWQNLWLPLLIVPLLLLSLGLAWGLAALGVFLRDINQLTGALSLVLLYSSAVFYSASMVPEKSPLIWTFLRFNPLLHIVEDARRVMLWQLPPTAASLVYVWVVGIITCLLGYECFRRLRPAFADVL</sequence>
<protein>
    <recommendedName>
        <fullName evidence="9">Transport permease protein</fullName>
    </recommendedName>
</protein>
<evidence type="ECO:0000256" key="6">
    <source>
        <dbReference type="ARBA" id="ARBA00022989"/>
    </source>
</evidence>
<dbReference type="EMBL" id="LRRQ01000089">
    <property type="protein sequence ID" value="OAM89520.1"/>
    <property type="molecule type" value="Genomic_DNA"/>
</dbReference>
<keyword evidence="5 9" id="KW-0812">Transmembrane</keyword>
<evidence type="ECO:0000256" key="7">
    <source>
        <dbReference type="ARBA" id="ARBA00023047"/>
    </source>
</evidence>
<keyword evidence="6 9" id="KW-1133">Transmembrane helix</keyword>
<feature type="transmembrane region" description="Helical" evidence="9">
    <location>
        <begin position="97"/>
        <end position="119"/>
    </location>
</feature>
<accession>A0A178IHS3</accession>
<feature type="transmembrane region" description="Helical" evidence="9">
    <location>
        <begin position="131"/>
        <end position="157"/>
    </location>
</feature>
<dbReference type="PANTHER" id="PTHR30413:SF10">
    <property type="entry name" value="CAPSULE POLYSACCHARIDE EXPORT INNER-MEMBRANE PROTEIN CTRC"/>
    <property type="match status" value="1"/>
</dbReference>
<feature type="transmembrane region" description="Helical" evidence="9">
    <location>
        <begin position="257"/>
        <end position="276"/>
    </location>
</feature>
<evidence type="ECO:0000259" key="10">
    <source>
        <dbReference type="PROSITE" id="PS51012"/>
    </source>
</evidence>
<dbReference type="Proteomes" id="UP000078486">
    <property type="component" value="Unassembled WGS sequence"/>
</dbReference>
<name>A0A178IHS3_9BACT</name>
<comment type="similarity">
    <text evidence="2 9">Belongs to the ABC-2 integral membrane protein family.</text>
</comment>
<dbReference type="InterPro" id="IPR013525">
    <property type="entry name" value="ABC2_TM"/>
</dbReference>
<keyword evidence="7" id="KW-0762">Sugar transport</keyword>
<feature type="transmembrane region" description="Helical" evidence="9">
    <location>
        <begin position="169"/>
        <end position="195"/>
    </location>
</feature>
<evidence type="ECO:0000256" key="8">
    <source>
        <dbReference type="ARBA" id="ARBA00023136"/>
    </source>
</evidence>
<evidence type="ECO:0000256" key="2">
    <source>
        <dbReference type="ARBA" id="ARBA00007783"/>
    </source>
</evidence>
<comment type="caution">
    <text evidence="11">The sequence shown here is derived from an EMBL/GenBank/DDBJ whole genome shotgun (WGS) entry which is preliminary data.</text>
</comment>
<evidence type="ECO:0000313" key="11">
    <source>
        <dbReference type="EMBL" id="OAM89520.1"/>
    </source>
</evidence>
<dbReference type="Pfam" id="PF01061">
    <property type="entry name" value="ABC2_membrane"/>
    <property type="match status" value="1"/>
</dbReference>
<comment type="subcellular location">
    <subcellularLocation>
        <location evidence="1 9">Cell membrane</location>
        <topology evidence="1 9">Multi-pass membrane protein</topology>
    </subcellularLocation>
</comment>
<dbReference type="AlphaFoldDB" id="A0A178IHS3"/>
<keyword evidence="4 9" id="KW-1003">Cell membrane</keyword>
<reference evidence="11 12" key="1">
    <citation type="submission" date="2016-01" db="EMBL/GenBank/DDBJ databases">
        <title>High potential of lignocellulose degradation of a new Verrucomicrobia species.</title>
        <authorList>
            <person name="Wang Y."/>
            <person name="Shi Y."/>
            <person name="Qiu Z."/>
            <person name="Liu S."/>
            <person name="Yang H."/>
        </authorList>
    </citation>
    <scope>NUCLEOTIDE SEQUENCE [LARGE SCALE GENOMIC DNA]</scope>
    <source>
        <strain evidence="11 12">TSB47</strain>
    </source>
</reference>
<evidence type="ECO:0000256" key="4">
    <source>
        <dbReference type="ARBA" id="ARBA00022475"/>
    </source>
</evidence>
<evidence type="ECO:0000256" key="9">
    <source>
        <dbReference type="RuleBase" id="RU361157"/>
    </source>
</evidence>